<dbReference type="Proteomes" id="UP000269708">
    <property type="component" value="Unassembled WGS sequence"/>
</dbReference>
<keyword evidence="1" id="KW-0812">Transmembrane</keyword>
<keyword evidence="1" id="KW-0472">Membrane</keyword>
<dbReference type="InterPro" id="IPR022134">
    <property type="entry name" value="DUF3667"/>
</dbReference>
<evidence type="ECO:0000313" key="3">
    <source>
        <dbReference type="Proteomes" id="UP000269708"/>
    </source>
</evidence>
<keyword evidence="1" id="KW-1133">Transmembrane helix</keyword>
<sequence length="492" mass="54482">MSAHADPAAPRHCENCGTALQGRYCHACGQSIVNPIRHTAHAIEEVFEAFWHLDGRVFRTLRDLLVPGRVAINYLLGQRARYIAPLRLFVVLSVLTFFVGQMAIHVERPRANEAAAARPGGEAGPGDDDVELFARADDIADVERRRYKRLRELAEARAAIPSVVTVARAGIDRQIAAVERAADARIEQLRVERGLSAEQVAAARAEAARANAAKAPPGDALRQARSLAEVERLRDQRLAPLHARLADAADAAARRARLHEIRQTNRAAGCRAAQLQIDHAAVSERGLRRDPTRDAAVYGDPECDDVDLSFDGEPWDPVDHPLRVEWAPEFFNRWLNRQIGHGRENLARAQKDPGLYVRALLGAVPSALFLLVPVFALLLKLAYLGSGRLYLEHLAVALYSHAFLCLALLAMFLLAALSGAIAPHWAPFGWISGLLQGLLWLWLPVYLLLMQKRVYRNGWPLTLLRYFVVGHLYFVLLSFAAAFLALASLVRM</sequence>
<reference evidence="2 3" key="1">
    <citation type="submission" date="2018-11" db="EMBL/GenBank/DDBJ databases">
        <title>Genomic Encyclopedia of Type Strains, Phase IV (KMG-IV): sequencing the most valuable type-strain genomes for metagenomic binning, comparative biology and taxonomic classification.</title>
        <authorList>
            <person name="Goeker M."/>
        </authorList>
    </citation>
    <scope>NUCLEOTIDE SEQUENCE [LARGE SCALE GENOMIC DNA]</scope>
    <source>
        <strain evidence="2 3">DSM 25623</strain>
    </source>
</reference>
<organism evidence="2 3">
    <name type="scientific">Vulcaniibacterium tengchongense</name>
    <dbReference type="NCBI Taxonomy" id="1273429"/>
    <lineage>
        <taxon>Bacteria</taxon>
        <taxon>Pseudomonadati</taxon>
        <taxon>Pseudomonadota</taxon>
        <taxon>Gammaproteobacteria</taxon>
        <taxon>Lysobacterales</taxon>
        <taxon>Lysobacteraceae</taxon>
        <taxon>Vulcaniibacterium</taxon>
    </lineage>
</organism>
<feature type="transmembrane region" description="Helical" evidence="1">
    <location>
        <begin position="428"/>
        <end position="449"/>
    </location>
</feature>
<protein>
    <submittedName>
        <fullName evidence="2">Uncharacterized protein DUF3667</fullName>
    </submittedName>
</protein>
<dbReference type="AlphaFoldDB" id="A0A3N4VA29"/>
<dbReference type="RefSeq" id="WP_242003085.1">
    <property type="nucleotide sequence ID" value="NZ_RKQN01000002.1"/>
</dbReference>
<evidence type="ECO:0000313" key="2">
    <source>
        <dbReference type="EMBL" id="RPE79842.1"/>
    </source>
</evidence>
<gene>
    <name evidence="2" type="ORF">EDC50_1671</name>
</gene>
<keyword evidence="3" id="KW-1185">Reference proteome</keyword>
<feature type="transmembrane region" description="Helical" evidence="1">
    <location>
        <begin position="86"/>
        <end position="104"/>
    </location>
</feature>
<dbReference type="EMBL" id="RKQN01000002">
    <property type="protein sequence ID" value="RPE79842.1"/>
    <property type="molecule type" value="Genomic_DNA"/>
</dbReference>
<feature type="transmembrane region" description="Helical" evidence="1">
    <location>
        <begin position="396"/>
        <end position="422"/>
    </location>
</feature>
<comment type="caution">
    <text evidence="2">The sequence shown here is derived from an EMBL/GenBank/DDBJ whole genome shotgun (WGS) entry which is preliminary data.</text>
</comment>
<dbReference type="Pfam" id="PF12412">
    <property type="entry name" value="DUF3667"/>
    <property type="match status" value="1"/>
</dbReference>
<feature type="transmembrane region" description="Helical" evidence="1">
    <location>
        <begin position="470"/>
        <end position="490"/>
    </location>
</feature>
<proteinExistence type="predicted"/>
<evidence type="ECO:0000256" key="1">
    <source>
        <dbReference type="SAM" id="Phobius"/>
    </source>
</evidence>
<feature type="transmembrane region" description="Helical" evidence="1">
    <location>
        <begin position="355"/>
        <end position="384"/>
    </location>
</feature>
<accession>A0A3N4VA29</accession>
<name>A0A3N4VA29_9GAMM</name>